<evidence type="ECO:0000256" key="2">
    <source>
        <dbReference type="ARBA" id="ARBA00023235"/>
    </source>
</evidence>
<dbReference type="GO" id="GO:0030246">
    <property type="term" value="F:carbohydrate binding"/>
    <property type="evidence" value="ECO:0007669"/>
    <property type="project" value="InterPro"/>
</dbReference>
<evidence type="ECO:0000256" key="1">
    <source>
        <dbReference type="ARBA" id="ARBA00006206"/>
    </source>
</evidence>
<keyword evidence="3" id="KW-0119">Carbohydrate metabolism</keyword>
<dbReference type="RefSeq" id="WP_076659305.1">
    <property type="nucleotide sequence ID" value="NZ_FTPR01000001.1"/>
</dbReference>
<organism evidence="4 5">
    <name type="scientific">Yoonia rosea</name>
    <dbReference type="NCBI Taxonomy" id="287098"/>
    <lineage>
        <taxon>Bacteria</taxon>
        <taxon>Pseudomonadati</taxon>
        <taxon>Pseudomonadota</taxon>
        <taxon>Alphaproteobacteria</taxon>
        <taxon>Rhodobacterales</taxon>
        <taxon>Paracoccaceae</taxon>
        <taxon>Yoonia</taxon>
    </lineage>
</organism>
<dbReference type="Pfam" id="PF01263">
    <property type="entry name" value="Aldose_epim"/>
    <property type="match status" value="1"/>
</dbReference>
<protein>
    <submittedName>
        <fullName evidence="4">Aldose 1-epimerase</fullName>
    </submittedName>
</protein>
<keyword evidence="5" id="KW-1185">Reference proteome</keyword>
<dbReference type="OrthoDB" id="9779408at2"/>
<dbReference type="PANTHER" id="PTHR10091:SF49">
    <property type="entry name" value="ALDOSE 1-EPIMERASE"/>
    <property type="match status" value="1"/>
</dbReference>
<dbReference type="GO" id="GO:0004034">
    <property type="term" value="F:aldose 1-epimerase activity"/>
    <property type="evidence" value="ECO:0007669"/>
    <property type="project" value="TreeGrafter"/>
</dbReference>
<dbReference type="Proteomes" id="UP000186997">
    <property type="component" value="Unassembled WGS sequence"/>
</dbReference>
<dbReference type="InterPro" id="IPR008183">
    <property type="entry name" value="Aldose_1/G6P_1-epimerase"/>
</dbReference>
<gene>
    <name evidence="4" type="ORF">SAMN05421665_1872</name>
</gene>
<dbReference type="PANTHER" id="PTHR10091">
    <property type="entry name" value="ALDOSE-1-EPIMERASE"/>
    <property type="match status" value="1"/>
</dbReference>
<dbReference type="InterPro" id="IPR014718">
    <property type="entry name" value="GH-type_carb-bd"/>
</dbReference>
<dbReference type="CDD" id="cd09019">
    <property type="entry name" value="galactose_mutarotase_like"/>
    <property type="match status" value="1"/>
</dbReference>
<dbReference type="SUPFAM" id="SSF74650">
    <property type="entry name" value="Galactose mutarotase-like"/>
    <property type="match status" value="1"/>
</dbReference>
<evidence type="ECO:0000256" key="3">
    <source>
        <dbReference type="ARBA" id="ARBA00023277"/>
    </source>
</evidence>
<dbReference type="AlphaFoldDB" id="A0A1R3X3L4"/>
<evidence type="ECO:0000313" key="4">
    <source>
        <dbReference type="EMBL" id="SIT84514.1"/>
    </source>
</evidence>
<keyword evidence="2" id="KW-0413">Isomerase</keyword>
<dbReference type="GO" id="GO:0006006">
    <property type="term" value="P:glucose metabolic process"/>
    <property type="evidence" value="ECO:0007669"/>
    <property type="project" value="TreeGrafter"/>
</dbReference>
<proteinExistence type="inferred from homology"/>
<dbReference type="EMBL" id="FTPR01000001">
    <property type="protein sequence ID" value="SIT84514.1"/>
    <property type="molecule type" value="Genomic_DNA"/>
</dbReference>
<name>A0A1R3X3L4_9RHOB</name>
<reference evidence="5" key="1">
    <citation type="submission" date="2017-01" db="EMBL/GenBank/DDBJ databases">
        <authorList>
            <person name="Varghese N."/>
            <person name="Submissions S."/>
        </authorList>
    </citation>
    <scope>NUCLEOTIDE SEQUENCE [LARGE SCALE GENOMIC DNA]</scope>
    <source>
        <strain evidence="5">DSM 29591</strain>
    </source>
</reference>
<sequence length="323" mass="35361">MTHFGTTKDGQDVLQITLSSGELSVDILTLGATVQAVRLAGVPYNLTLGSERFADYATTMDYFGPIVGPIANRIGNARVRLDGMMHELERNENGDCHLHSGSEGVHRKNWAVLEKAADRVTLGLRLPEGVAGLPGNRDIRVTYQVTAPATLTMQIDGTSDATTCMNFASHIYWNLDGSETWEGHALRIAADHYLPIDDRTCPTGEIAAVDGTDMDFRTSRKLVKGAPALDHNFCLSQEPTDLRDVLWLTGASGIRMTLATTEPGIQIHDAAGSHRPGKPVYEGVVIEPQRWPDAPNNSKFPSIKITPDQAYHQVTQWRFDKAT</sequence>
<comment type="similarity">
    <text evidence="1">Belongs to the aldose epimerase family.</text>
</comment>
<accession>A0A1R3X3L4</accession>
<evidence type="ECO:0000313" key="5">
    <source>
        <dbReference type="Proteomes" id="UP000186997"/>
    </source>
</evidence>
<dbReference type="Gene3D" id="2.70.98.10">
    <property type="match status" value="1"/>
</dbReference>
<dbReference type="InterPro" id="IPR011013">
    <property type="entry name" value="Gal_mutarotase_sf_dom"/>
</dbReference>
<dbReference type="InterPro" id="IPR047215">
    <property type="entry name" value="Galactose_mutarotase-like"/>
</dbReference>
<dbReference type="GO" id="GO:0033499">
    <property type="term" value="P:galactose catabolic process via UDP-galactose, Leloir pathway"/>
    <property type="evidence" value="ECO:0007669"/>
    <property type="project" value="TreeGrafter"/>
</dbReference>
<dbReference type="STRING" id="287098.SAMN05421665_1872"/>